<sequence length="128" mass="14559">MSIDDNDQFLIATTEQQIVIYPLYGKDGTFAFKNTIKVTERDDARILQIQPTLRAQLKIKKIQLKPAFIAKNRLISGLQNYLLVWDFKKALLNDFSSIRKIKLDAGIIGGGVQEKMIVGTENGWDFVQ</sequence>
<gene>
    <name evidence="2" type="ORF">HINF_LOCUS35580</name>
    <name evidence="1" type="ORF">HINF_LOCUS35972</name>
</gene>
<organism evidence="1">
    <name type="scientific">Hexamita inflata</name>
    <dbReference type="NCBI Taxonomy" id="28002"/>
    <lineage>
        <taxon>Eukaryota</taxon>
        <taxon>Metamonada</taxon>
        <taxon>Diplomonadida</taxon>
        <taxon>Hexamitidae</taxon>
        <taxon>Hexamitinae</taxon>
        <taxon>Hexamita</taxon>
    </lineage>
</organism>
<evidence type="ECO:0000313" key="1">
    <source>
        <dbReference type="EMBL" id="CAI9948327.1"/>
    </source>
</evidence>
<evidence type="ECO:0000313" key="3">
    <source>
        <dbReference type="Proteomes" id="UP001642409"/>
    </source>
</evidence>
<reference evidence="1" key="1">
    <citation type="submission" date="2023-06" db="EMBL/GenBank/DDBJ databases">
        <authorList>
            <person name="Kurt Z."/>
        </authorList>
    </citation>
    <scope>NUCLEOTIDE SEQUENCE</scope>
</reference>
<dbReference type="EMBL" id="CAXDID020000129">
    <property type="protein sequence ID" value="CAL6034711.1"/>
    <property type="molecule type" value="Genomic_DNA"/>
</dbReference>
<protein>
    <submittedName>
        <fullName evidence="1">Uncharacterized protein</fullName>
    </submittedName>
</protein>
<dbReference type="EMBL" id="CATOUU010000788">
    <property type="protein sequence ID" value="CAI9948327.1"/>
    <property type="molecule type" value="Genomic_DNA"/>
</dbReference>
<accession>A0AA86UET6</accession>
<proteinExistence type="predicted"/>
<name>A0AA86UET6_9EUKA</name>
<reference evidence="2 3" key="2">
    <citation type="submission" date="2024-07" db="EMBL/GenBank/DDBJ databases">
        <authorList>
            <person name="Akdeniz Z."/>
        </authorList>
    </citation>
    <scope>NUCLEOTIDE SEQUENCE [LARGE SCALE GENOMIC DNA]</scope>
</reference>
<dbReference type="Proteomes" id="UP001642409">
    <property type="component" value="Unassembled WGS sequence"/>
</dbReference>
<comment type="caution">
    <text evidence="1">The sequence shown here is derived from an EMBL/GenBank/DDBJ whole genome shotgun (WGS) entry which is preliminary data.</text>
</comment>
<keyword evidence="3" id="KW-1185">Reference proteome</keyword>
<evidence type="ECO:0000313" key="2">
    <source>
        <dbReference type="EMBL" id="CAL6034711.1"/>
    </source>
</evidence>
<dbReference type="AlphaFoldDB" id="A0AA86UET6"/>